<dbReference type="Proteomes" id="UP000279673">
    <property type="component" value="Unassembled WGS sequence"/>
</dbReference>
<keyword evidence="2" id="KW-0805">Transcription regulation</keyword>
<organism evidence="8 9">
    <name type="scientific">Paenirhodobacter hankyongi</name>
    <dbReference type="NCBI Taxonomy" id="2294033"/>
    <lineage>
        <taxon>Bacteria</taxon>
        <taxon>Pseudomonadati</taxon>
        <taxon>Pseudomonadota</taxon>
        <taxon>Alphaproteobacteria</taxon>
        <taxon>Rhodobacterales</taxon>
        <taxon>Rhodobacter group</taxon>
        <taxon>Paenirhodobacter</taxon>
    </lineage>
</organism>
<evidence type="ECO:0000256" key="2">
    <source>
        <dbReference type="ARBA" id="ARBA00023015"/>
    </source>
</evidence>
<evidence type="ECO:0000256" key="5">
    <source>
        <dbReference type="PROSITE-ProRule" id="PRU00335"/>
    </source>
</evidence>
<dbReference type="InterPro" id="IPR001647">
    <property type="entry name" value="HTH_TetR"/>
</dbReference>
<feature type="DNA-binding region" description="H-T-H motif" evidence="5">
    <location>
        <begin position="48"/>
        <end position="67"/>
    </location>
</feature>
<protein>
    <submittedName>
        <fullName evidence="8">TetR/AcrR family transcriptional regulator</fullName>
    </submittedName>
</protein>
<dbReference type="InterPro" id="IPR050109">
    <property type="entry name" value="HTH-type_TetR-like_transc_reg"/>
</dbReference>
<accession>A0A421BLR3</accession>
<feature type="domain" description="HTH tetR-type" evidence="7">
    <location>
        <begin position="25"/>
        <end position="85"/>
    </location>
</feature>
<evidence type="ECO:0000313" key="8">
    <source>
        <dbReference type="EMBL" id="RLL63867.1"/>
    </source>
</evidence>
<reference evidence="8 9" key="1">
    <citation type="submission" date="2018-10" db="EMBL/GenBank/DDBJ databases">
        <title>Rhodobacter sp . BO-81.</title>
        <authorList>
            <person name="Im W.T."/>
        </authorList>
    </citation>
    <scope>NUCLEOTIDE SEQUENCE [LARGE SCALE GENOMIC DNA]</scope>
    <source>
        <strain evidence="8 9">BO-81</strain>
    </source>
</reference>
<keyword evidence="4" id="KW-0804">Transcription</keyword>
<evidence type="ECO:0000256" key="6">
    <source>
        <dbReference type="SAM" id="MobiDB-lite"/>
    </source>
</evidence>
<comment type="caution">
    <text evidence="8">The sequence shown here is derived from an EMBL/GenBank/DDBJ whole genome shotgun (WGS) entry which is preliminary data.</text>
</comment>
<dbReference type="InterPro" id="IPR039538">
    <property type="entry name" value="BetI_C"/>
</dbReference>
<feature type="region of interest" description="Disordered" evidence="6">
    <location>
        <begin position="1"/>
        <end position="27"/>
    </location>
</feature>
<dbReference type="SUPFAM" id="SSF48498">
    <property type="entry name" value="Tetracyclin repressor-like, C-terminal domain"/>
    <property type="match status" value="1"/>
</dbReference>
<evidence type="ECO:0000259" key="7">
    <source>
        <dbReference type="PROSITE" id="PS50977"/>
    </source>
</evidence>
<dbReference type="SUPFAM" id="SSF46689">
    <property type="entry name" value="Homeodomain-like"/>
    <property type="match status" value="1"/>
</dbReference>
<evidence type="ECO:0000256" key="1">
    <source>
        <dbReference type="ARBA" id="ARBA00022491"/>
    </source>
</evidence>
<proteinExistence type="predicted"/>
<dbReference type="EMBL" id="RCHI01000013">
    <property type="protein sequence ID" value="RLL63867.1"/>
    <property type="molecule type" value="Genomic_DNA"/>
</dbReference>
<evidence type="ECO:0000256" key="3">
    <source>
        <dbReference type="ARBA" id="ARBA00023125"/>
    </source>
</evidence>
<dbReference type="PANTHER" id="PTHR30055">
    <property type="entry name" value="HTH-TYPE TRANSCRIPTIONAL REGULATOR RUTR"/>
    <property type="match status" value="1"/>
</dbReference>
<dbReference type="PROSITE" id="PS50977">
    <property type="entry name" value="HTH_TETR_2"/>
    <property type="match status" value="1"/>
</dbReference>
<dbReference type="Pfam" id="PF13977">
    <property type="entry name" value="TetR_C_6"/>
    <property type="match status" value="1"/>
</dbReference>
<gene>
    <name evidence="8" type="ORF">DYS74_13020</name>
</gene>
<dbReference type="Pfam" id="PF00440">
    <property type="entry name" value="TetR_N"/>
    <property type="match status" value="1"/>
</dbReference>
<keyword evidence="9" id="KW-1185">Reference proteome</keyword>
<name>A0A421BLR3_9RHOB</name>
<dbReference type="Gene3D" id="1.10.357.10">
    <property type="entry name" value="Tetracycline Repressor, domain 2"/>
    <property type="match status" value="1"/>
</dbReference>
<keyword evidence="1" id="KW-0678">Repressor</keyword>
<dbReference type="AlphaFoldDB" id="A0A421BLR3"/>
<dbReference type="GO" id="GO:0000976">
    <property type="term" value="F:transcription cis-regulatory region binding"/>
    <property type="evidence" value="ECO:0007669"/>
    <property type="project" value="TreeGrafter"/>
</dbReference>
<evidence type="ECO:0000313" key="9">
    <source>
        <dbReference type="Proteomes" id="UP000279673"/>
    </source>
</evidence>
<dbReference type="PANTHER" id="PTHR30055:SF234">
    <property type="entry name" value="HTH-TYPE TRANSCRIPTIONAL REGULATOR BETI"/>
    <property type="match status" value="1"/>
</dbReference>
<evidence type="ECO:0000256" key="4">
    <source>
        <dbReference type="ARBA" id="ARBA00023163"/>
    </source>
</evidence>
<keyword evidence="3 5" id="KW-0238">DNA-binding</keyword>
<sequence>MAGPAAAGRNTRRNEATRPMSEPRQNPIERITDAVCDVLAEQGVTALSMRNVAARADATIGLITHHFPNRAAMVKAAVRASWLRDQAVVVWPETADRAAVLRAVKFFLPLDAVRRRQLSVWIGYWALTQHDAGLHEIHDEVYAALRGHHLHWIRALGFPPEEAERLADRLCVSLDGLLLYALLYPGHWTPERQLEAARGMIDDVFARAPRQGQVG</sequence>
<dbReference type="InterPro" id="IPR009057">
    <property type="entry name" value="Homeodomain-like_sf"/>
</dbReference>
<dbReference type="GO" id="GO:0003700">
    <property type="term" value="F:DNA-binding transcription factor activity"/>
    <property type="evidence" value="ECO:0007669"/>
    <property type="project" value="TreeGrafter"/>
</dbReference>
<dbReference type="InterPro" id="IPR036271">
    <property type="entry name" value="Tet_transcr_reg_TetR-rel_C_sf"/>
</dbReference>